<dbReference type="HOGENOM" id="CLU_202468_0_0_11"/>
<gene>
    <name evidence="1" type="ORF">HMPREF1581_01529</name>
</gene>
<evidence type="ECO:0000313" key="2">
    <source>
        <dbReference type="Proteomes" id="UP000014521"/>
    </source>
</evidence>
<dbReference type="EMBL" id="ATJJ01000168">
    <property type="protein sequence ID" value="EPI45088.1"/>
    <property type="molecule type" value="Genomic_DNA"/>
</dbReference>
<comment type="caution">
    <text evidence="1">The sequence shown here is derived from an EMBL/GenBank/DDBJ whole genome shotgun (WGS) entry which is preliminary data.</text>
</comment>
<dbReference type="Proteomes" id="UP000014521">
    <property type="component" value="Unassembled WGS sequence"/>
</dbReference>
<proteinExistence type="predicted"/>
<accession>S4HX96</accession>
<evidence type="ECO:0000313" key="1">
    <source>
        <dbReference type="EMBL" id="EPI45088.1"/>
    </source>
</evidence>
<reference evidence="1 2" key="1">
    <citation type="submission" date="2013-06" db="EMBL/GenBank/DDBJ databases">
        <authorList>
            <person name="Weinstock G."/>
            <person name="Sodergren E."/>
            <person name="Lobos E.A."/>
            <person name="Fulton L."/>
            <person name="Fulton R."/>
            <person name="Courtney L."/>
            <person name="Fronick C."/>
            <person name="O'Laughlin M."/>
            <person name="Godfrey J."/>
            <person name="Wilson R.M."/>
            <person name="Miner T."/>
            <person name="Farmer C."/>
            <person name="Delehaunty K."/>
            <person name="Cordes M."/>
            <person name="Minx P."/>
            <person name="Tomlinson C."/>
            <person name="Chen J."/>
            <person name="Wollam A."/>
            <person name="Pepin K.H."/>
            <person name="Bhonagiri V."/>
            <person name="Zhang X."/>
            <person name="Warren W."/>
            <person name="Mitreva M."/>
            <person name="Mardis E.R."/>
            <person name="Wilson R.K."/>
        </authorList>
    </citation>
    <scope>NUCLEOTIDE SEQUENCE [LARGE SCALE GENOMIC DNA]</scope>
    <source>
        <strain evidence="1 2">JCP8108</strain>
    </source>
</reference>
<name>S4HX96_GARVA</name>
<protein>
    <submittedName>
        <fullName evidence="1">Uncharacterized protein</fullName>
    </submittedName>
</protein>
<sequence length="43" mass="5057">MDILYKTNIHAKHLLNLNPVFANNPVVLRICSKSQIWQIAYYI</sequence>
<organism evidence="1 2">
    <name type="scientific">Gardnerella vaginalis JCP8108</name>
    <dbReference type="NCBI Taxonomy" id="1261066"/>
    <lineage>
        <taxon>Bacteria</taxon>
        <taxon>Bacillati</taxon>
        <taxon>Actinomycetota</taxon>
        <taxon>Actinomycetes</taxon>
        <taxon>Bifidobacteriales</taxon>
        <taxon>Bifidobacteriaceae</taxon>
        <taxon>Gardnerella</taxon>
    </lineage>
</organism>
<dbReference type="AlphaFoldDB" id="S4HX96"/>